<feature type="compositionally biased region" description="Polar residues" evidence="1">
    <location>
        <begin position="767"/>
        <end position="783"/>
    </location>
</feature>
<feature type="region of interest" description="Disordered" evidence="1">
    <location>
        <begin position="619"/>
        <end position="652"/>
    </location>
</feature>
<feature type="region of interest" description="Disordered" evidence="1">
    <location>
        <begin position="406"/>
        <end position="442"/>
    </location>
</feature>
<feature type="compositionally biased region" description="Polar residues" evidence="1">
    <location>
        <begin position="670"/>
        <end position="685"/>
    </location>
</feature>
<feature type="compositionally biased region" description="Polar residues" evidence="1">
    <location>
        <begin position="903"/>
        <end position="943"/>
    </location>
</feature>
<feature type="region of interest" description="Disordered" evidence="1">
    <location>
        <begin position="240"/>
        <end position="259"/>
    </location>
</feature>
<accession>A0A9W4SC75</accession>
<feature type="compositionally biased region" description="Polar residues" evidence="1">
    <location>
        <begin position="274"/>
        <end position="295"/>
    </location>
</feature>
<organism evidence="2 3">
    <name type="scientific">Funneliformis geosporum</name>
    <dbReference type="NCBI Taxonomy" id="1117311"/>
    <lineage>
        <taxon>Eukaryota</taxon>
        <taxon>Fungi</taxon>
        <taxon>Fungi incertae sedis</taxon>
        <taxon>Mucoromycota</taxon>
        <taxon>Glomeromycotina</taxon>
        <taxon>Glomeromycetes</taxon>
        <taxon>Glomerales</taxon>
        <taxon>Glomeraceae</taxon>
        <taxon>Funneliformis</taxon>
    </lineage>
</organism>
<dbReference type="AlphaFoldDB" id="A0A9W4SC75"/>
<feature type="region of interest" description="Disordered" evidence="1">
    <location>
        <begin position="485"/>
        <end position="528"/>
    </location>
</feature>
<name>A0A9W4SC75_9GLOM</name>
<dbReference type="Proteomes" id="UP001153678">
    <property type="component" value="Unassembled WGS sequence"/>
</dbReference>
<evidence type="ECO:0000313" key="3">
    <source>
        <dbReference type="Proteomes" id="UP001153678"/>
    </source>
</evidence>
<feature type="region of interest" description="Disordered" evidence="1">
    <location>
        <begin position="556"/>
        <end position="587"/>
    </location>
</feature>
<feature type="region of interest" description="Disordered" evidence="1">
    <location>
        <begin position="670"/>
        <end position="839"/>
    </location>
</feature>
<comment type="caution">
    <text evidence="2">The sequence shown here is derived from an EMBL/GenBank/DDBJ whole genome shotgun (WGS) entry which is preliminary data.</text>
</comment>
<feature type="compositionally biased region" description="Basic residues" evidence="1">
    <location>
        <begin position="487"/>
        <end position="497"/>
    </location>
</feature>
<feature type="compositionally biased region" description="Low complexity" evidence="1">
    <location>
        <begin position="797"/>
        <end position="821"/>
    </location>
</feature>
<dbReference type="EMBL" id="CAMKVN010000072">
    <property type="protein sequence ID" value="CAI2163122.1"/>
    <property type="molecule type" value="Genomic_DNA"/>
</dbReference>
<feature type="region of interest" description="Disordered" evidence="1">
    <location>
        <begin position="265"/>
        <end position="356"/>
    </location>
</feature>
<feature type="compositionally biased region" description="Low complexity" evidence="1">
    <location>
        <begin position="627"/>
        <end position="650"/>
    </location>
</feature>
<protein>
    <submittedName>
        <fullName evidence="2">14492_t:CDS:1</fullName>
    </submittedName>
</protein>
<feature type="compositionally biased region" description="Basic and acidic residues" evidence="1">
    <location>
        <begin position="500"/>
        <end position="511"/>
    </location>
</feature>
<reference evidence="2" key="1">
    <citation type="submission" date="2022-08" db="EMBL/GenBank/DDBJ databases">
        <authorList>
            <person name="Kallberg Y."/>
            <person name="Tangrot J."/>
            <person name="Rosling A."/>
        </authorList>
    </citation>
    <scope>NUCLEOTIDE SEQUENCE</scope>
    <source>
        <strain evidence="2">Wild A</strain>
    </source>
</reference>
<dbReference type="OrthoDB" id="2409258at2759"/>
<feature type="compositionally biased region" description="Low complexity" evidence="1">
    <location>
        <begin position="750"/>
        <end position="766"/>
    </location>
</feature>
<evidence type="ECO:0000256" key="1">
    <source>
        <dbReference type="SAM" id="MobiDB-lite"/>
    </source>
</evidence>
<feature type="compositionally biased region" description="Polar residues" evidence="1">
    <location>
        <begin position="822"/>
        <end position="834"/>
    </location>
</feature>
<feature type="region of interest" description="Disordered" evidence="1">
    <location>
        <begin position="171"/>
        <end position="215"/>
    </location>
</feature>
<sequence>MSRSDDVVVSQYYSAGELTPHISMNHEFDDHNITAMSSSDTSSDLDWKDFEDDYDYENIISSRDDTNPSITEKECNESNIDNDSAVQATRWTIPGTSLPPLLSAPHPLQERNSIPVKLTNSMIISAIDHSNENDSNYIDDYIKSSDLGGIVVTTVKVVEVSNSQLNTQQFDQESASITQEQEIISDSPKKITSPLKSSGNSQQIQSVEIHQSNKRHAILNSSKKKNNGDDDDVKIQQSLPNALQQRKDSPIGKLRSGIPIKKERLNPIVKVQDKNNNSSEIPTSKTQKSNVNRAQATKRSHLKRSQQVLKKGSRRRPQMEYAPTSNPLSSNDPTDMETDLPPIKSQGFPWVPGPTNPPKLIHASLIPLPQHKKKRSFSNPMHKKIPTIQVDKSSRSFLQSFNPKNAFAGLKSEPSSSMRKTQVKNNTQEKNKQQTQTQETRVSLEVKQANRASQIFRRQLLEQSLAASFTELVVANAAQQNLNHQRSLIRKKTKKGSNAKLEDREVERKESPSSSQPPFKRKTNEIIKPADLKFQQKTTNNLSPILYNLPTMAGESTESVSSEQPPFPTHLSSRKSSESKRNKFNVGPPSLFLVNSATTTPSEELDIVKDFIKPTIDNVEKDSEDQVTSPIFTSPVVTSPVSSIPAPTTPRSNRLGMSFFGLFNKREQSSQSTSLHDSPTISNFPLSPRSPTNFSLSPSSPSFSFLPRSPKSPMKSPTSFSFLPRYSRSPSPSRTSLPITRTPASSRVTSPNPLSSQSSSSNQPKSRFTTPSLLKSQSTTPNFPLSPRSPLSPKNYSLPGSPIFSSSSPKPLSPGGSTSSGYTRQQTKSSAATENSDKLRKMQKFEEIVAKTEANNKSTRTGKIRALKTALTTTTTALASPTIIPASPEPVTNSFKEEYSAASPSTIVNNSNPKSIKITNDNQESADSDNCNPVENEKVGQSSVDEDDVIRVTLTPAVCR</sequence>
<keyword evidence="3" id="KW-1185">Reference proteome</keyword>
<evidence type="ECO:0000313" key="2">
    <source>
        <dbReference type="EMBL" id="CAI2163122.1"/>
    </source>
</evidence>
<feature type="compositionally biased region" description="Polar residues" evidence="1">
    <location>
        <begin position="171"/>
        <end position="184"/>
    </location>
</feature>
<gene>
    <name evidence="2" type="ORF">FWILDA_LOCUS912</name>
</gene>
<feature type="compositionally biased region" description="Polar residues" evidence="1">
    <location>
        <begin position="323"/>
        <end position="333"/>
    </location>
</feature>
<feature type="region of interest" description="Disordered" evidence="1">
    <location>
        <begin position="903"/>
        <end position="947"/>
    </location>
</feature>
<feature type="compositionally biased region" description="Low complexity" evidence="1">
    <location>
        <begin position="690"/>
        <end position="743"/>
    </location>
</feature>
<feature type="compositionally biased region" description="Polar residues" evidence="1">
    <location>
        <begin position="194"/>
        <end position="210"/>
    </location>
</feature>
<proteinExistence type="predicted"/>